<organism evidence="10 11">
    <name type="scientific">Geothrix edaphica</name>
    <dbReference type="NCBI Taxonomy" id="2927976"/>
    <lineage>
        <taxon>Bacteria</taxon>
        <taxon>Pseudomonadati</taxon>
        <taxon>Acidobacteriota</taxon>
        <taxon>Holophagae</taxon>
        <taxon>Holophagales</taxon>
        <taxon>Holophagaceae</taxon>
        <taxon>Geothrix</taxon>
    </lineage>
</organism>
<evidence type="ECO:0000256" key="2">
    <source>
        <dbReference type="ARBA" id="ARBA00001946"/>
    </source>
</evidence>
<evidence type="ECO:0000313" key="11">
    <source>
        <dbReference type="Proteomes" id="UP001165044"/>
    </source>
</evidence>
<dbReference type="Proteomes" id="UP001165044">
    <property type="component" value="Unassembled WGS sequence"/>
</dbReference>
<dbReference type="NCBIfam" id="TIGR01496">
    <property type="entry name" value="DHPS"/>
    <property type="match status" value="1"/>
</dbReference>
<dbReference type="PANTHER" id="PTHR20941:SF1">
    <property type="entry name" value="FOLIC ACID SYNTHESIS PROTEIN FOL1"/>
    <property type="match status" value="1"/>
</dbReference>
<keyword evidence="5" id="KW-0808">Transferase</keyword>
<dbReference type="PANTHER" id="PTHR20941">
    <property type="entry name" value="FOLATE SYNTHESIS PROTEINS"/>
    <property type="match status" value="1"/>
</dbReference>
<dbReference type="RefSeq" id="WP_285606883.1">
    <property type="nucleotide sequence ID" value="NZ_BSDC01000001.1"/>
</dbReference>
<keyword evidence="7" id="KW-0460">Magnesium</keyword>
<evidence type="ECO:0000256" key="3">
    <source>
        <dbReference type="ARBA" id="ARBA00004763"/>
    </source>
</evidence>
<keyword evidence="6" id="KW-0479">Metal-binding</keyword>
<protein>
    <recommendedName>
        <fullName evidence="4">dihydropteroate synthase</fullName>
        <ecNumber evidence="4">2.5.1.15</ecNumber>
    </recommendedName>
</protein>
<keyword evidence="11" id="KW-1185">Reference proteome</keyword>
<evidence type="ECO:0000259" key="9">
    <source>
        <dbReference type="PROSITE" id="PS50972"/>
    </source>
</evidence>
<evidence type="ECO:0000256" key="6">
    <source>
        <dbReference type="ARBA" id="ARBA00022723"/>
    </source>
</evidence>
<gene>
    <name evidence="10" type="ORF">GETHED_09040</name>
</gene>
<evidence type="ECO:0000256" key="8">
    <source>
        <dbReference type="ARBA" id="ARBA00022909"/>
    </source>
</evidence>
<comment type="pathway">
    <text evidence="3">Cofactor biosynthesis; tetrahydrofolate biosynthesis; 7,8-dihydrofolate from 2-amino-4-hydroxy-6-hydroxymethyl-7,8-dihydropteridine diphosphate and 4-aminobenzoate: step 1/2.</text>
</comment>
<keyword evidence="8" id="KW-0289">Folate biosynthesis</keyword>
<dbReference type="EMBL" id="BSDC01000001">
    <property type="protein sequence ID" value="GLH66540.1"/>
    <property type="molecule type" value="Genomic_DNA"/>
</dbReference>
<evidence type="ECO:0000256" key="1">
    <source>
        <dbReference type="ARBA" id="ARBA00000012"/>
    </source>
</evidence>
<dbReference type="PROSITE" id="PS00793">
    <property type="entry name" value="DHPS_2"/>
    <property type="match status" value="1"/>
</dbReference>
<feature type="domain" description="Pterin-binding" evidence="9">
    <location>
        <begin position="16"/>
        <end position="272"/>
    </location>
</feature>
<dbReference type="PROSITE" id="PS50972">
    <property type="entry name" value="PTERIN_BINDING"/>
    <property type="match status" value="1"/>
</dbReference>
<dbReference type="SUPFAM" id="SSF51717">
    <property type="entry name" value="Dihydropteroate synthetase-like"/>
    <property type="match status" value="1"/>
</dbReference>
<sequence>MTVLPFQWGPLLTSGPLFIGILNLTPDSFSDGGRFVEPTAALAQARHLVASGARMLDLGAESTRPGSAVVDAATEWGRLEPVLSALAEALPRIPLSLDTRHAAVAAKGLAAGAAVINDVDGFTVPAMLELAAASRCGLIAMRSRRLGEGFLMPPYADSTPKDAASAIAELLAVRDRLRAAGIADDRVLLDPGFGFGTTFAEDLALWNALPRLPGALGWPADRICIGISRKRFLASRAGTPGLAPDQRDPLTATAHAEAMEWGYRVFRTHAIG</sequence>
<dbReference type="InterPro" id="IPR000489">
    <property type="entry name" value="Pterin-binding_dom"/>
</dbReference>
<evidence type="ECO:0000313" key="10">
    <source>
        <dbReference type="EMBL" id="GLH66540.1"/>
    </source>
</evidence>
<comment type="catalytic activity">
    <reaction evidence="1">
        <text>(7,8-dihydropterin-6-yl)methyl diphosphate + 4-aminobenzoate = 7,8-dihydropteroate + diphosphate</text>
        <dbReference type="Rhea" id="RHEA:19949"/>
        <dbReference type="ChEBI" id="CHEBI:17836"/>
        <dbReference type="ChEBI" id="CHEBI:17839"/>
        <dbReference type="ChEBI" id="CHEBI:33019"/>
        <dbReference type="ChEBI" id="CHEBI:72950"/>
        <dbReference type="EC" id="2.5.1.15"/>
    </reaction>
</comment>
<evidence type="ECO:0000256" key="7">
    <source>
        <dbReference type="ARBA" id="ARBA00022842"/>
    </source>
</evidence>
<proteinExistence type="predicted"/>
<dbReference type="Gene3D" id="3.20.20.20">
    <property type="entry name" value="Dihydropteroate synthase-like"/>
    <property type="match status" value="1"/>
</dbReference>
<dbReference type="InterPro" id="IPR006390">
    <property type="entry name" value="DHP_synth_dom"/>
</dbReference>
<evidence type="ECO:0000256" key="4">
    <source>
        <dbReference type="ARBA" id="ARBA00012458"/>
    </source>
</evidence>
<dbReference type="Pfam" id="PF00809">
    <property type="entry name" value="Pterin_bind"/>
    <property type="match status" value="1"/>
</dbReference>
<dbReference type="InterPro" id="IPR011005">
    <property type="entry name" value="Dihydropteroate_synth-like_sf"/>
</dbReference>
<comment type="cofactor">
    <cofactor evidence="2">
        <name>Mg(2+)</name>
        <dbReference type="ChEBI" id="CHEBI:18420"/>
    </cofactor>
</comment>
<dbReference type="InterPro" id="IPR045031">
    <property type="entry name" value="DHP_synth-like"/>
</dbReference>
<reference evidence="10" key="1">
    <citation type="journal article" date="2023" name="Antonie Van Leeuwenhoek">
        <title>Mesoterricola silvestris gen. nov., sp. nov., Mesoterricola sediminis sp. nov., Geothrix oryzae sp. nov., Geothrix edaphica sp. nov., Geothrix rubra sp. nov., and Geothrix limicola sp. nov., six novel members of Acidobacteriota isolated from soils.</title>
        <authorList>
            <person name="Itoh H."/>
            <person name="Sugisawa Y."/>
            <person name="Mise K."/>
            <person name="Xu Z."/>
            <person name="Kuniyasu M."/>
            <person name="Ushijima N."/>
            <person name="Kawano K."/>
            <person name="Kobayashi E."/>
            <person name="Shiratori Y."/>
            <person name="Masuda Y."/>
            <person name="Senoo K."/>
        </authorList>
    </citation>
    <scope>NUCLEOTIDE SEQUENCE</scope>
    <source>
        <strain evidence="10">Red802</strain>
    </source>
</reference>
<evidence type="ECO:0000256" key="5">
    <source>
        <dbReference type="ARBA" id="ARBA00022679"/>
    </source>
</evidence>
<name>A0ABQ5PWN6_9BACT</name>
<comment type="caution">
    <text evidence="10">The sequence shown here is derived from an EMBL/GenBank/DDBJ whole genome shotgun (WGS) entry which is preliminary data.</text>
</comment>
<dbReference type="EC" id="2.5.1.15" evidence="4"/>
<accession>A0ABQ5PWN6</accession>